<dbReference type="Pfam" id="PF10853">
    <property type="entry name" value="DUF2650"/>
    <property type="match status" value="1"/>
</dbReference>
<name>A0AAD5R1I4_PARTN</name>
<evidence type="ECO:0000256" key="1">
    <source>
        <dbReference type="SAM" id="Phobius"/>
    </source>
</evidence>
<keyword evidence="2" id="KW-0732">Signal</keyword>
<reference evidence="3" key="1">
    <citation type="submission" date="2021-06" db="EMBL/GenBank/DDBJ databases">
        <title>Parelaphostrongylus tenuis whole genome reference sequence.</title>
        <authorList>
            <person name="Garwood T.J."/>
            <person name="Larsen P.A."/>
            <person name="Fountain-Jones N.M."/>
            <person name="Garbe J.R."/>
            <person name="Macchietto M.G."/>
            <person name="Kania S.A."/>
            <person name="Gerhold R.W."/>
            <person name="Richards J.E."/>
            <person name="Wolf T.M."/>
        </authorList>
    </citation>
    <scope>NUCLEOTIDE SEQUENCE</scope>
    <source>
        <strain evidence="3">MNPRO001-30</strain>
        <tissue evidence="3">Meninges</tissue>
    </source>
</reference>
<dbReference type="PANTHER" id="PTHR34149:SF8">
    <property type="entry name" value="PROTEIN CBG02644"/>
    <property type="match status" value="1"/>
</dbReference>
<feature type="chain" id="PRO_5042131908" evidence="2">
    <location>
        <begin position="18"/>
        <end position="104"/>
    </location>
</feature>
<feature type="transmembrane region" description="Helical" evidence="1">
    <location>
        <begin position="65"/>
        <end position="87"/>
    </location>
</feature>
<accession>A0AAD5R1I4</accession>
<gene>
    <name evidence="3" type="ORF">KIN20_038444</name>
</gene>
<sequence>MLPLLFAMLQLPSFGTAQSNSNHDDAMVHCPSTENATSSCDAPTFFTYHICCDAENMFCCMRLQVYIIIAIVVISILLLTALITFSVHWTCRIKRKRHQSYNFT</sequence>
<evidence type="ECO:0000313" key="4">
    <source>
        <dbReference type="Proteomes" id="UP001196413"/>
    </source>
</evidence>
<keyword evidence="4" id="KW-1185">Reference proteome</keyword>
<dbReference type="EMBL" id="JAHQIW010006039">
    <property type="protein sequence ID" value="KAJ1367907.1"/>
    <property type="molecule type" value="Genomic_DNA"/>
</dbReference>
<comment type="caution">
    <text evidence="3">The sequence shown here is derived from an EMBL/GenBank/DDBJ whole genome shotgun (WGS) entry which is preliminary data.</text>
</comment>
<protein>
    <submittedName>
        <fullName evidence="3">Uncharacterized protein</fullName>
    </submittedName>
</protein>
<keyword evidence="1" id="KW-1133">Transmembrane helix</keyword>
<evidence type="ECO:0000256" key="2">
    <source>
        <dbReference type="SAM" id="SignalP"/>
    </source>
</evidence>
<dbReference type="Proteomes" id="UP001196413">
    <property type="component" value="Unassembled WGS sequence"/>
</dbReference>
<proteinExistence type="predicted"/>
<keyword evidence="1" id="KW-0812">Transmembrane</keyword>
<dbReference type="PANTHER" id="PTHR34149">
    <property type="entry name" value="PROTEIN CBG11905-RELATED"/>
    <property type="match status" value="1"/>
</dbReference>
<evidence type="ECO:0000313" key="3">
    <source>
        <dbReference type="EMBL" id="KAJ1367907.1"/>
    </source>
</evidence>
<dbReference type="AlphaFoldDB" id="A0AAD5R1I4"/>
<keyword evidence="1" id="KW-0472">Membrane</keyword>
<dbReference type="InterPro" id="IPR022559">
    <property type="entry name" value="SUP-1-like"/>
</dbReference>
<feature type="signal peptide" evidence="2">
    <location>
        <begin position="1"/>
        <end position="17"/>
    </location>
</feature>
<organism evidence="3 4">
    <name type="scientific">Parelaphostrongylus tenuis</name>
    <name type="common">Meningeal worm</name>
    <dbReference type="NCBI Taxonomy" id="148309"/>
    <lineage>
        <taxon>Eukaryota</taxon>
        <taxon>Metazoa</taxon>
        <taxon>Ecdysozoa</taxon>
        <taxon>Nematoda</taxon>
        <taxon>Chromadorea</taxon>
        <taxon>Rhabditida</taxon>
        <taxon>Rhabditina</taxon>
        <taxon>Rhabditomorpha</taxon>
        <taxon>Strongyloidea</taxon>
        <taxon>Metastrongylidae</taxon>
        <taxon>Parelaphostrongylus</taxon>
    </lineage>
</organism>